<dbReference type="InterPro" id="IPR019791">
    <property type="entry name" value="Haem_peroxidase_animal"/>
</dbReference>
<dbReference type="InterPro" id="IPR037120">
    <property type="entry name" value="Haem_peroxidase_sf_animal"/>
</dbReference>
<keyword evidence="2" id="KW-0349">Heme</keyword>
<feature type="binding site" description="axial binding residue" evidence="2">
    <location>
        <position position="1394"/>
    </location>
    <ligand>
        <name>heme b</name>
        <dbReference type="ChEBI" id="CHEBI:60344"/>
    </ligand>
    <ligandPart>
        <name>Fe</name>
        <dbReference type="ChEBI" id="CHEBI:18248"/>
    </ligandPart>
</feature>
<dbReference type="Proteomes" id="UP000678499">
    <property type="component" value="Unassembled WGS sequence"/>
</dbReference>
<reference evidence="4" key="1">
    <citation type="submission" date="2020-11" db="EMBL/GenBank/DDBJ databases">
        <authorList>
            <person name="Tran Van P."/>
        </authorList>
    </citation>
    <scope>NUCLEOTIDE SEQUENCE</scope>
</reference>
<dbReference type="InterPro" id="IPR010255">
    <property type="entry name" value="Haem_peroxidase_sf"/>
</dbReference>
<dbReference type="Pfam" id="PF03098">
    <property type="entry name" value="An_peroxidase"/>
    <property type="match status" value="2"/>
</dbReference>
<dbReference type="Gene3D" id="1.10.640.10">
    <property type="entry name" value="Haem peroxidase domain superfamily, animal type"/>
    <property type="match status" value="3"/>
</dbReference>
<dbReference type="PROSITE" id="PS50292">
    <property type="entry name" value="PEROXIDASE_3"/>
    <property type="match status" value="2"/>
</dbReference>
<dbReference type="GO" id="GO:0020037">
    <property type="term" value="F:heme binding"/>
    <property type="evidence" value="ECO:0007669"/>
    <property type="project" value="InterPro"/>
</dbReference>
<name>A0A7R9BQC5_9CRUS</name>
<dbReference type="GO" id="GO:0046872">
    <property type="term" value="F:metal ion binding"/>
    <property type="evidence" value="ECO:0007669"/>
    <property type="project" value="UniProtKB-KW"/>
</dbReference>
<sequence>MRVDRTATLVADNRIPASNTTNNTVFGESGLLMSVTLQLAFSLAVVGLSTGQEWNIQNSYPRNPIYSSGRQNGCLNAVGPQNLCISKADVDAAFDQALKKLELTIPNHELKRVEDICILSRAVFYAGVILKEKKHKSIAQIDPLTGALNRDPQVIDCAKFQKFRHPQGFCTNSQEYVTWGAALQPIPRETPAYYSGTIGETPRLTGFLGAPLPNARHISVKIFRENPFIHDCYLSVFYLGWGQYFAHDINEANFFSDTPINCCTSGALQRDPDCYPIEVLSRDREPEMDTDCLDFHRTCPALMPGCRMGVRQQNNAATPIPDQSTTYGSTLASYRQVRLNSPDKCFLTPFSDQAANADREDCITATGTSPSQCFVTGDNGRMFTEPVLFSVHVMYNWLHNIIAKKLRYMNPHWDCELVFQTARQQRVTEVTSGCSQLQQQQGFREDFDIYTNPATSQTLGQVGFRYGHSKLQEFTVLRDEHYRFLAIDEYWHWFARPERLNGTQMISWLVHGSLTQCVRKTDRFITHQVLSNLRQVLEHQNQNVLKDKVGHDLGAKNNHRGRDHGLAPYIIYKWKFCKGRRVVEWEDLLDVMSFKTITVLRSVYNHPVDIDAYVGMLSEELLPGAEIGFTAACFLAKQFRRYIIGDHKWYENNRLAFNEEQMESIKESTLAGTMCRVFRMNSIQVRPFLMPHQQTNPRLPCNGFPFINLDPWKDPDGPQYNNRFPGYGQNNYGPLEDNYHQAGRLRYKPPANAPVHVPAAPEKPKDPKPEEPEEPEDPEPVEPQDPKPADPPPATPSFWSIWGLQPAAKPSEADIWLDNLCVSVVGQDISAPFPANSAKFNARKDSAIPESAEIEESESCSFLSELRPRKVEQRMKMWLGALLLSCCHLAAGNIMPNMKVMKMEAPVAIMAMPAAPSGYIQQNYSPPSYTSYNDGFIMKPKEPYPPDTIHPTSALVVKYPPNLCLMPLPASYNGPYKGQCITVKDVDDALDFAIKLIGMDIKDKPVAEVIGAMGDVMWQATVWVVDKFKLDPRVAAQILPHMDVSKTKIWEICPMYYKPDHIKCTMVKYPRITGDCNDGKDEDKASSGRLLRRLLPNGYSLGNPRVSVTGYPLPSARLVSNVVHYNVHANEKFWNWWFIVFGQYMDHEIVLSSNFHQNYKVPNGHYECCSYKGHHDCYPISVPPDDPFYGSYKRSCLNFVRAMPGLWPYCLLGSREQWNSATPVIDASPVYGSEFKTYGQIRDKHGYLLTYNPYPAEYGLKPLPPQQKRRPDYNCDRLNKDTYCFKAGDDRNSLQTSLVVMHVIFLRMHNDYVEQLKYLNPHWSAERLFHEARRIVIAANQHISVNEWLPAMLDGYYLDLYKLRPVKLYRYDYEPDTDPQVSNEFSTAAFRFAHSLIPDEIYYANKNHQVTKVHVMSQAHVTMIHTEKVLFRELQNRADEIYVPGNVDRMMLGALHQPLYRMDPHITDEVRNYLFKGFNNIGEDLASKNIQRGRDHGIRGSIEDLDLWSAGVSEFAYNKGLVAQLRELKKISLARLICDHGDYIESVQRWAMQLPDYSSNKIYSCKSKAIPRINLYAWKEKSYAGYSINYVDTYSKAPAAAQSTYSQPQYPVSYNQYTPAPAPAPVPLTSGAQSPPKMGFLHTVKIKFRLKHSVRENWFSVVLYSLIAVLAWHLSGTPEARNPFQELTKITPEMIGQLYSFDWALDNWNDNGWTRLQISRIMQRFEAKMLMYAAETKSRLTLGPTAIRFSKVSVVPPEILDMLEEKLLKRALNGSFLHKSYKHFFEPDKYFKPDDPDVKRMIPEGNLEVTSRWRSESGGLLSRRIRDPGILTEADEKILSWKQHRVDPVVSKYFKKGERLHLVEVGGKDFSSCLSKLPEASNSGWKGLTIDMQKESFGLKSFHKPLPFCVSPTNSTIVLLRKSWAETHVSGGMGLKSEEQAEMGEPEFHPFTSTILPLPEAVQLLKEDRPDLVAKDSFVCFPLYTILLAANFTEVDYLSLSVNKISLDIAHNFQWDKIQPRVVRMMPGGFPDNETVSLMAQHGYELDMEFSDFTSHSGFVYFGKMV</sequence>
<feature type="region of interest" description="Disordered" evidence="3">
    <location>
        <begin position="715"/>
        <end position="800"/>
    </location>
</feature>
<evidence type="ECO:0000256" key="3">
    <source>
        <dbReference type="SAM" id="MobiDB-lite"/>
    </source>
</evidence>
<evidence type="ECO:0000313" key="4">
    <source>
        <dbReference type="EMBL" id="CAD7279574.1"/>
    </source>
</evidence>
<dbReference type="EMBL" id="OA883729">
    <property type="protein sequence ID" value="CAD7279574.1"/>
    <property type="molecule type" value="Genomic_DNA"/>
</dbReference>
<proteinExistence type="predicted"/>
<evidence type="ECO:0008006" key="6">
    <source>
        <dbReference type="Google" id="ProtNLM"/>
    </source>
</evidence>
<evidence type="ECO:0000256" key="2">
    <source>
        <dbReference type="PIRSR" id="PIRSR619791-2"/>
    </source>
</evidence>
<dbReference type="PRINTS" id="PR00457">
    <property type="entry name" value="ANPEROXIDASE"/>
</dbReference>
<feature type="compositionally biased region" description="Acidic residues" evidence="3">
    <location>
        <begin position="771"/>
        <end position="782"/>
    </location>
</feature>
<evidence type="ECO:0000256" key="1">
    <source>
        <dbReference type="ARBA" id="ARBA00022559"/>
    </source>
</evidence>
<keyword evidence="2" id="KW-0479">Metal-binding</keyword>
<accession>A0A7R9BQC5</accession>
<dbReference type="EMBL" id="CAJPEX010001692">
    <property type="protein sequence ID" value="CAG0919726.1"/>
    <property type="molecule type" value="Genomic_DNA"/>
</dbReference>
<dbReference type="GO" id="GO:0004601">
    <property type="term" value="F:peroxidase activity"/>
    <property type="evidence" value="ECO:0007669"/>
    <property type="project" value="UniProtKB-KW"/>
</dbReference>
<keyword evidence="1" id="KW-0560">Oxidoreductase</keyword>
<dbReference type="SUPFAM" id="SSF48113">
    <property type="entry name" value="Heme-dependent peroxidases"/>
    <property type="match status" value="2"/>
</dbReference>
<keyword evidence="2" id="KW-0408">Iron</keyword>
<dbReference type="PANTHER" id="PTHR11475">
    <property type="entry name" value="OXIDASE/PEROXIDASE"/>
    <property type="match status" value="1"/>
</dbReference>
<dbReference type="PANTHER" id="PTHR11475:SF106">
    <property type="entry name" value="CURLY SU"/>
    <property type="match status" value="1"/>
</dbReference>
<protein>
    <recommendedName>
        <fullName evidence="6">Peroxidase</fullName>
    </recommendedName>
</protein>
<keyword evidence="1" id="KW-0575">Peroxidase</keyword>
<dbReference type="OrthoDB" id="823504at2759"/>
<evidence type="ECO:0000313" key="5">
    <source>
        <dbReference type="Proteomes" id="UP000678499"/>
    </source>
</evidence>
<feature type="compositionally biased region" description="Low complexity" evidence="3">
    <location>
        <begin position="749"/>
        <end position="760"/>
    </location>
</feature>
<organism evidence="4">
    <name type="scientific">Notodromas monacha</name>
    <dbReference type="NCBI Taxonomy" id="399045"/>
    <lineage>
        <taxon>Eukaryota</taxon>
        <taxon>Metazoa</taxon>
        <taxon>Ecdysozoa</taxon>
        <taxon>Arthropoda</taxon>
        <taxon>Crustacea</taxon>
        <taxon>Oligostraca</taxon>
        <taxon>Ostracoda</taxon>
        <taxon>Podocopa</taxon>
        <taxon>Podocopida</taxon>
        <taxon>Cypridocopina</taxon>
        <taxon>Cypridoidea</taxon>
        <taxon>Cyprididae</taxon>
        <taxon>Notodromas</taxon>
    </lineage>
</organism>
<keyword evidence="5" id="KW-1185">Reference proteome</keyword>
<gene>
    <name evidence="4" type="ORF">NMOB1V02_LOCUS7243</name>
</gene>
<dbReference type="GO" id="GO:0006979">
    <property type="term" value="P:response to oxidative stress"/>
    <property type="evidence" value="ECO:0007669"/>
    <property type="project" value="InterPro"/>
</dbReference>